<dbReference type="SUPFAM" id="SSF52540">
    <property type="entry name" value="P-loop containing nucleoside triphosphate hydrolases"/>
    <property type="match status" value="1"/>
</dbReference>
<keyword evidence="7" id="KW-1185">Reference proteome</keyword>
<dbReference type="PANTHER" id="PTHR24223:SF456">
    <property type="entry name" value="MULTIDRUG RESISTANCE-ASSOCIATED PROTEIN LETHAL(2)03659"/>
    <property type="match status" value="1"/>
</dbReference>
<dbReference type="PANTHER" id="PTHR24223">
    <property type="entry name" value="ATP-BINDING CASSETTE SUB-FAMILY C"/>
    <property type="match status" value="1"/>
</dbReference>
<gene>
    <name evidence="6" type="ORF">F8M41_020756</name>
</gene>
<comment type="caution">
    <text evidence="6">The sequence shown here is derived from an EMBL/GenBank/DDBJ whole genome shotgun (WGS) entry which is preliminary data.</text>
</comment>
<keyword evidence="3" id="KW-0547">Nucleotide-binding</keyword>
<name>A0A8H3WW58_GIGMA</name>
<keyword evidence="5" id="KW-0472">Membrane</keyword>
<evidence type="ECO:0000313" key="7">
    <source>
        <dbReference type="Proteomes" id="UP000439903"/>
    </source>
</evidence>
<keyword evidence="5" id="KW-0812">Transmembrane</keyword>
<evidence type="ECO:0000256" key="5">
    <source>
        <dbReference type="SAM" id="Phobius"/>
    </source>
</evidence>
<comment type="subcellular location">
    <subcellularLocation>
        <location evidence="1">Membrane</location>
        <topology evidence="1">Multi-pass membrane protein</topology>
    </subcellularLocation>
</comment>
<dbReference type="EMBL" id="WTPW01005776">
    <property type="protein sequence ID" value="KAF0332793.1"/>
    <property type="molecule type" value="Genomic_DNA"/>
</dbReference>
<sequence length="188" mass="21303">QKQRVNVARAVYYNADIILLDDPLSAVDAHVGRCLFTNCIKGALAKKTRLLVTHHLHYLPQVDYIICMEDGEIAEQGTYEELIKNRKNFSKLIAEYGEAESDSKIKEDEESILDIKENKKDQTVALSKGLISIEEQYIGAVNYKVYLAYIRNAGGILWLPIIISLLVMMQLAYIGYVIIISIPYTISF</sequence>
<dbReference type="InterPro" id="IPR027417">
    <property type="entry name" value="P-loop_NTPase"/>
</dbReference>
<protein>
    <submittedName>
        <fullName evidence="6">ABC transporter</fullName>
    </submittedName>
</protein>
<comment type="similarity">
    <text evidence="2">Belongs to the ABC transporter superfamily. ABCC family. Conjugate transporter (TC 3.A.1.208) subfamily.</text>
</comment>
<dbReference type="AlphaFoldDB" id="A0A8H3WW58"/>
<organism evidence="6 7">
    <name type="scientific">Gigaspora margarita</name>
    <dbReference type="NCBI Taxonomy" id="4874"/>
    <lineage>
        <taxon>Eukaryota</taxon>
        <taxon>Fungi</taxon>
        <taxon>Fungi incertae sedis</taxon>
        <taxon>Mucoromycota</taxon>
        <taxon>Glomeromycotina</taxon>
        <taxon>Glomeromycetes</taxon>
        <taxon>Diversisporales</taxon>
        <taxon>Gigasporaceae</taxon>
        <taxon>Gigaspora</taxon>
    </lineage>
</organism>
<dbReference type="GO" id="GO:0005524">
    <property type="term" value="F:ATP binding"/>
    <property type="evidence" value="ECO:0007669"/>
    <property type="project" value="UniProtKB-KW"/>
</dbReference>
<evidence type="ECO:0000313" key="6">
    <source>
        <dbReference type="EMBL" id="KAF0332793.1"/>
    </source>
</evidence>
<evidence type="ECO:0000256" key="2">
    <source>
        <dbReference type="ARBA" id="ARBA00009726"/>
    </source>
</evidence>
<evidence type="ECO:0000256" key="1">
    <source>
        <dbReference type="ARBA" id="ARBA00004141"/>
    </source>
</evidence>
<dbReference type="OrthoDB" id="6500128at2759"/>
<dbReference type="InterPro" id="IPR050173">
    <property type="entry name" value="ABC_transporter_C-like"/>
</dbReference>
<keyword evidence="5" id="KW-1133">Transmembrane helix</keyword>
<evidence type="ECO:0000256" key="3">
    <source>
        <dbReference type="ARBA" id="ARBA00022741"/>
    </source>
</evidence>
<feature type="non-terminal residue" evidence="6">
    <location>
        <position position="1"/>
    </location>
</feature>
<evidence type="ECO:0000256" key="4">
    <source>
        <dbReference type="ARBA" id="ARBA00022840"/>
    </source>
</evidence>
<dbReference type="Proteomes" id="UP000439903">
    <property type="component" value="Unassembled WGS sequence"/>
</dbReference>
<accession>A0A8H3WW58</accession>
<dbReference type="GO" id="GO:0016020">
    <property type="term" value="C:membrane"/>
    <property type="evidence" value="ECO:0007669"/>
    <property type="project" value="UniProtKB-SubCell"/>
</dbReference>
<proteinExistence type="inferred from homology"/>
<reference evidence="6 7" key="1">
    <citation type="journal article" date="2019" name="Environ. Microbiol.">
        <title>At the nexus of three kingdoms: the genome of the mycorrhizal fungus Gigaspora margarita provides insights into plant, endobacterial and fungal interactions.</title>
        <authorList>
            <person name="Venice F."/>
            <person name="Ghignone S."/>
            <person name="Salvioli di Fossalunga A."/>
            <person name="Amselem J."/>
            <person name="Novero M."/>
            <person name="Xianan X."/>
            <person name="Sedzielewska Toro K."/>
            <person name="Morin E."/>
            <person name="Lipzen A."/>
            <person name="Grigoriev I.V."/>
            <person name="Henrissat B."/>
            <person name="Martin F.M."/>
            <person name="Bonfante P."/>
        </authorList>
    </citation>
    <scope>NUCLEOTIDE SEQUENCE [LARGE SCALE GENOMIC DNA]</scope>
    <source>
        <strain evidence="6 7">BEG34</strain>
    </source>
</reference>
<keyword evidence="4" id="KW-0067">ATP-binding</keyword>
<dbReference type="GO" id="GO:0042626">
    <property type="term" value="F:ATPase-coupled transmembrane transporter activity"/>
    <property type="evidence" value="ECO:0007669"/>
    <property type="project" value="TreeGrafter"/>
</dbReference>
<dbReference type="Gene3D" id="3.40.50.300">
    <property type="entry name" value="P-loop containing nucleotide triphosphate hydrolases"/>
    <property type="match status" value="1"/>
</dbReference>
<feature type="transmembrane region" description="Helical" evidence="5">
    <location>
        <begin position="156"/>
        <end position="186"/>
    </location>
</feature>